<dbReference type="OrthoDB" id="9809841at2"/>
<proteinExistence type="predicted"/>
<dbReference type="STRING" id="115783.SAMN02745119_02490"/>
<reference evidence="5" key="1">
    <citation type="submission" date="2017-02" db="EMBL/GenBank/DDBJ databases">
        <authorList>
            <person name="Varghese N."/>
            <person name="Submissions S."/>
        </authorList>
    </citation>
    <scope>NUCLEOTIDE SEQUENCE [LARGE SCALE GENOMIC DNA]</scope>
    <source>
        <strain evidence="5">ATCC BAA-34</strain>
    </source>
</reference>
<dbReference type="InterPro" id="IPR048304">
    <property type="entry name" value="UbiD_Rift_dom"/>
</dbReference>
<accession>A0A1T4QPP8</accession>
<dbReference type="GO" id="GO:0016831">
    <property type="term" value="F:carboxy-lyase activity"/>
    <property type="evidence" value="ECO:0007669"/>
    <property type="project" value="InterPro"/>
</dbReference>
<dbReference type="SUPFAM" id="SSF50475">
    <property type="entry name" value="FMN-binding split barrel"/>
    <property type="match status" value="1"/>
</dbReference>
<dbReference type="Pfam" id="PF20695">
    <property type="entry name" value="UbiD_N"/>
    <property type="match status" value="1"/>
</dbReference>
<dbReference type="SUPFAM" id="SSF143968">
    <property type="entry name" value="UbiD C-terminal domain-like"/>
    <property type="match status" value="2"/>
</dbReference>
<dbReference type="InterPro" id="IPR049383">
    <property type="entry name" value="UbiD-like_N"/>
</dbReference>
<evidence type="ECO:0000259" key="1">
    <source>
        <dbReference type="Pfam" id="PF01977"/>
    </source>
</evidence>
<gene>
    <name evidence="4" type="ORF">SAMN02745119_02490</name>
</gene>
<evidence type="ECO:0000259" key="3">
    <source>
        <dbReference type="Pfam" id="PF20696"/>
    </source>
</evidence>
<evidence type="ECO:0000313" key="4">
    <source>
        <dbReference type="EMBL" id="SKA05665.1"/>
    </source>
</evidence>
<organism evidence="4 5">
    <name type="scientific">Trichlorobacter thiogenes</name>
    <dbReference type="NCBI Taxonomy" id="115783"/>
    <lineage>
        <taxon>Bacteria</taxon>
        <taxon>Pseudomonadati</taxon>
        <taxon>Thermodesulfobacteriota</taxon>
        <taxon>Desulfuromonadia</taxon>
        <taxon>Geobacterales</taxon>
        <taxon>Geobacteraceae</taxon>
        <taxon>Trichlorobacter</taxon>
    </lineage>
</organism>
<feature type="domain" description="3-octaprenyl-4-hydroxybenzoate carboxy-lyase-like N-terminal" evidence="2">
    <location>
        <begin position="10"/>
        <end position="86"/>
    </location>
</feature>
<evidence type="ECO:0000313" key="5">
    <source>
        <dbReference type="Proteomes" id="UP000190102"/>
    </source>
</evidence>
<dbReference type="PANTHER" id="PTHR30108:SF7">
    <property type="entry name" value="3-POLYPRENYL-4-HYDROXYBENZOATE DECARBOXYLASE"/>
    <property type="match status" value="1"/>
</dbReference>
<dbReference type="GO" id="GO:0005737">
    <property type="term" value="C:cytoplasm"/>
    <property type="evidence" value="ECO:0007669"/>
    <property type="project" value="TreeGrafter"/>
</dbReference>
<dbReference type="RefSeq" id="WP_078790751.1">
    <property type="nucleotide sequence ID" value="NZ_FUWR01000014.1"/>
</dbReference>
<name>A0A1T4QPP8_9BACT</name>
<protein>
    <submittedName>
        <fullName evidence="4">4-hydroxy-3-polyprenylbenzoate decarboxylase</fullName>
    </submittedName>
</protein>
<dbReference type="EMBL" id="FUWR01000014">
    <property type="protein sequence ID" value="SKA05665.1"/>
    <property type="molecule type" value="Genomic_DNA"/>
</dbReference>
<dbReference type="Pfam" id="PF20696">
    <property type="entry name" value="UbiD_C"/>
    <property type="match status" value="1"/>
</dbReference>
<sequence length="615" mass="66790">MGYINLQDCVEDLERHGMLRRIELPVDPYLEAGMIQRRVYQAGGPALLFTQVTGSAFPMLGNLFGTLERTRFIFRDTLRTIETLVKLKVNPFQALKEPGRLLGAPLGALHLLPKRVGQSQAPALSCRTKLSALPQLVSWPNDGGAFITLPQVYSEHPSKPGFGKSNLGMYRVQISGNQYQPDKQVGLHYQIHRGIGVHHQEAIKRGERLKVNVFVGGAPAMSVAAVMPLPEGMPELSFAGLLGGHRIAMADLPGCLPVPAEADFCIVGSIDPHATLPEGPFGDHLGYYSLTHPFPFIEVEAVYHRPDAIWPFTSVGRPPQEDTSFGAFIHELTGDLIPTVLPGIKAVHAVDAAGVHPLLLAIGSERYTPYDGVTRPLELLTQANAILGQGQLSLAKYLLITAEQDNPELDIHDIGAMFRHLLERIDWQRDLHFQTSTTIDTLDYSGGGFNSGSKLVMAAAGPVRRSLMTELSGDISLPSGWSRPALALPGVLVLQGSAQALDNGEPDQAIQALCSFWEQQPLSDGIALVVIADDSEFCSRSLDNFLWVTFTRSNPASDVYGVAAATRQRHWGCSGPLVIDARRKSFHAPPLEEDPALEQRVNALAAPSGPLHGLF</sequence>
<dbReference type="InterPro" id="IPR049381">
    <property type="entry name" value="UbiD-like_C"/>
</dbReference>
<feature type="domain" description="3-octaprenyl-4-hydroxybenzoate carboxy-lyase-like C-terminal" evidence="3">
    <location>
        <begin position="324"/>
        <end position="459"/>
    </location>
</feature>
<keyword evidence="5" id="KW-1185">Reference proteome</keyword>
<dbReference type="AlphaFoldDB" id="A0A1T4QPP8"/>
<dbReference type="Gene3D" id="3.40.1670.10">
    <property type="entry name" value="UbiD C-terminal domain-like"/>
    <property type="match status" value="1"/>
</dbReference>
<dbReference type="Pfam" id="PF01977">
    <property type="entry name" value="UbiD"/>
    <property type="match status" value="1"/>
</dbReference>
<evidence type="ECO:0000259" key="2">
    <source>
        <dbReference type="Pfam" id="PF20695"/>
    </source>
</evidence>
<dbReference type="InterPro" id="IPR002830">
    <property type="entry name" value="UbiD"/>
</dbReference>
<feature type="domain" description="3-octaprenyl-4-hydroxybenzoate carboxy-lyase-like Rift-related" evidence="1">
    <location>
        <begin position="120"/>
        <end position="318"/>
    </location>
</feature>
<dbReference type="Proteomes" id="UP000190102">
    <property type="component" value="Unassembled WGS sequence"/>
</dbReference>
<dbReference type="PANTHER" id="PTHR30108">
    <property type="entry name" value="3-OCTAPRENYL-4-HYDROXYBENZOATE CARBOXY-LYASE-RELATED"/>
    <property type="match status" value="1"/>
</dbReference>